<evidence type="ECO:0000313" key="1">
    <source>
        <dbReference type="EMBL" id="KAA6315643.1"/>
    </source>
</evidence>
<feature type="non-terminal residue" evidence="1">
    <location>
        <position position="1"/>
    </location>
</feature>
<reference evidence="1" key="1">
    <citation type="submission" date="2019-03" db="EMBL/GenBank/DDBJ databases">
        <title>Single cell metagenomics reveals metabolic interactions within the superorganism composed of flagellate Streblomastix strix and complex community of Bacteroidetes bacteria on its surface.</title>
        <authorList>
            <person name="Treitli S.C."/>
            <person name="Kolisko M."/>
            <person name="Husnik F."/>
            <person name="Keeling P."/>
            <person name="Hampl V."/>
        </authorList>
    </citation>
    <scope>NUCLEOTIDE SEQUENCE</scope>
    <source>
        <strain evidence="1">STM</strain>
    </source>
</reference>
<proteinExistence type="predicted"/>
<protein>
    <submittedName>
        <fullName evidence="1">Uncharacterized protein</fullName>
    </submittedName>
</protein>
<gene>
    <name evidence="1" type="ORF">EZS27_033928</name>
</gene>
<dbReference type="EMBL" id="SNRY01005173">
    <property type="protein sequence ID" value="KAA6315643.1"/>
    <property type="molecule type" value="Genomic_DNA"/>
</dbReference>
<sequence length="180" mass="20979">SSNVNQRSRIKNYHFFRDVEWRNLWLKNKLTVASRIIMKILPVRKPDTVRIGGRKADVYFGSDYWSITYECAKYVYEKLCTEKELIKYFQTAFVPSELCVQTIVFNSAFKPNTLLYQGEYAGLESLTPLHYIKYGKFIRILTLPDLPLLLQSKKMFCRKVVSGVSDALVEAIEKTRSKSI</sequence>
<dbReference type="AlphaFoldDB" id="A0A5J4Q4P2"/>
<organism evidence="1">
    <name type="scientific">termite gut metagenome</name>
    <dbReference type="NCBI Taxonomy" id="433724"/>
    <lineage>
        <taxon>unclassified sequences</taxon>
        <taxon>metagenomes</taxon>
        <taxon>organismal metagenomes</taxon>
    </lineage>
</organism>
<comment type="caution">
    <text evidence="1">The sequence shown here is derived from an EMBL/GenBank/DDBJ whole genome shotgun (WGS) entry which is preliminary data.</text>
</comment>
<accession>A0A5J4Q4P2</accession>
<name>A0A5J4Q4P2_9ZZZZ</name>